<accession>A0A0D0PB59</accession>
<evidence type="ECO:0000313" key="10">
    <source>
        <dbReference type="Proteomes" id="UP000035100"/>
    </source>
</evidence>
<dbReference type="InterPro" id="IPR010656">
    <property type="entry name" value="DctM"/>
</dbReference>
<dbReference type="EMBL" id="AONG01000013">
    <property type="protein sequence ID" value="KIQ68656.1"/>
    <property type="molecule type" value="Genomic_DNA"/>
</dbReference>
<feature type="transmembrane region" description="Helical" evidence="7">
    <location>
        <begin position="56"/>
        <end position="75"/>
    </location>
</feature>
<feature type="transmembrane region" description="Helical" evidence="7">
    <location>
        <begin position="279"/>
        <end position="300"/>
    </location>
</feature>
<evidence type="ECO:0000256" key="4">
    <source>
        <dbReference type="ARBA" id="ARBA00022692"/>
    </source>
</evidence>
<feature type="transmembrane region" description="Helical" evidence="7">
    <location>
        <begin position="220"/>
        <end position="242"/>
    </location>
</feature>
<sequence length="434" mass="45337">MTPFALGLWGMAALFLLLAFRVPVALSMFAVGFVGQSLLNSPAAALSNLAADSFTLASMGELVVVPLFILMGNVATETGMSRRLYDAAYALIGRVRGGLASATVIGCGGFAALSGSSVASALTMGKVSLAQMDRFGYDPRLSTGVVAAGGTLGILIPPSTGFVIYAILAQESIGRLFLAGVLPGLLLLTMFCLTVWVQCRLNPALGPAGPETTWAEKRRAIFGAAPIVGIILLTIGGIYGGFFSPVEASAVGAGFVIILGLISRTLSLRAFWEATKSSVVTTATVMLILIGAYMLIPFLALSRIPTELGMFLAGLDLPTVGILLLMLAAYLVMGCFLEGFAMLVLSMPIFFPIVQQLGIDPIWFGVLVVLTLEMGLISPPVGVNVFIVKSVAPKVPLGTIFRGVAPFWLAMLLTLLILVAFPAITLILPNSMIG</sequence>
<dbReference type="GO" id="GO:0022857">
    <property type="term" value="F:transmembrane transporter activity"/>
    <property type="evidence" value="ECO:0007669"/>
    <property type="project" value="UniProtKB-UniRule"/>
</dbReference>
<feature type="transmembrane region" description="Helical" evidence="7">
    <location>
        <begin position="173"/>
        <end position="199"/>
    </location>
</feature>
<dbReference type="Proteomes" id="UP000035100">
    <property type="component" value="Unassembled WGS sequence"/>
</dbReference>
<evidence type="ECO:0000256" key="5">
    <source>
        <dbReference type="ARBA" id="ARBA00022989"/>
    </source>
</evidence>
<feature type="domain" description="TRAP C4-dicarboxylate transport system permease DctM subunit" evidence="8">
    <location>
        <begin position="12"/>
        <end position="424"/>
    </location>
</feature>
<dbReference type="RefSeq" id="WP_018303841.1">
    <property type="nucleotide sequence ID" value="NZ_KB902310.1"/>
</dbReference>
<comment type="similarity">
    <text evidence="7">Belongs to the TRAP transporter large permease family.</text>
</comment>
<organism evidence="9 10">
    <name type="scientific">Wenxinia marina DSM 24838</name>
    <dbReference type="NCBI Taxonomy" id="1123501"/>
    <lineage>
        <taxon>Bacteria</taxon>
        <taxon>Pseudomonadati</taxon>
        <taxon>Pseudomonadota</taxon>
        <taxon>Alphaproteobacteria</taxon>
        <taxon>Rhodobacterales</taxon>
        <taxon>Roseobacteraceae</taxon>
        <taxon>Wenxinia</taxon>
    </lineage>
</organism>
<dbReference type="PATRIC" id="fig|1123501.6.peg.3044"/>
<keyword evidence="4 7" id="KW-0812">Transmembrane</keyword>
<keyword evidence="3 7" id="KW-0997">Cell inner membrane</keyword>
<gene>
    <name evidence="9" type="ORF">Wenmar_02927</name>
</gene>
<dbReference type="NCBIfam" id="TIGR00786">
    <property type="entry name" value="dctM"/>
    <property type="match status" value="1"/>
</dbReference>
<dbReference type="Pfam" id="PF06808">
    <property type="entry name" value="DctM"/>
    <property type="match status" value="1"/>
</dbReference>
<comment type="subcellular location">
    <subcellularLocation>
        <location evidence="1 7">Cell inner membrane</location>
        <topology evidence="1 7">Multi-pass membrane protein</topology>
    </subcellularLocation>
</comment>
<keyword evidence="7" id="KW-0813">Transport</keyword>
<feature type="transmembrane region" description="Helical" evidence="7">
    <location>
        <begin position="362"/>
        <end position="387"/>
    </location>
</feature>
<dbReference type="PANTHER" id="PTHR33362">
    <property type="entry name" value="SIALIC ACID TRAP TRANSPORTER PERMEASE PROTEIN SIAT-RELATED"/>
    <property type="match status" value="1"/>
</dbReference>
<keyword evidence="10" id="KW-1185">Reference proteome</keyword>
<evidence type="ECO:0000256" key="1">
    <source>
        <dbReference type="ARBA" id="ARBA00004429"/>
    </source>
</evidence>
<feature type="transmembrane region" description="Helical" evidence="7">
    <location>
        <begin position="141"/>
        <end position="167"/>
    </location>
</feature>
<evidence type="ECO:0000256" key="6">
    <source>
        <dbReference type="ARBA" id="ARBA00023136"/>
    </source>
</evidence>
<keyword evidence="6 7" id="KW-0472">Membrane</keyword>
<feature type="transmembrane region" description="Helical" evidence="7">
    <location>
        <begin position="248"/>
        <end position="267"/>
    </location>
</feature>
<comment type="subunit">
    <text evidence="7">The complex comprises the extracytoplasmic solute receptor protein and the two transmembrane proteins.</text>
</comment>
<comment type="caution">
    <text evidence="9">The sequence shown here is derived from an EMBL/GenBank/DDBJ whole genome shotgun (WGS) entry which is preliminary data.</text>
</comment>
<reference evidence="9 10" key="1">
    <citation type="submission" date="2013-01" db="EMBL/GenBank/DDBJ databases">
        <authorList>
            <person name="Fiebig A."/>
            <person name="Goeker M."/>
            <person name="Klenk H.-P.P."/>
        </authorList>
    </citation>
    <scope>NUCLEOTIDE SEQUENCE [LARGE SCALE GENOMIC DNA]</scope>
    <source>
        <strain evidence="9 10">DSM 24838</strain>
    </source>
</reference>
<dbReference type="GO" id="GO:0005886">
    <property type="term" value="C:plasma membrane"/>
    <property type="evidence" value="ECO:0007669"/>
    <property type="project" value="UniProtKB-SubCell"/>
</dbReference>
<evidence type="ECO:0000259" key="8">
    <source>
        <dbReference type="Pfam" id="PF06808"/>
    </source>
</evidence>
<dbReference type="PIRSF" id="PIRSF006066">
    <property type="entry name" value="HI0050"/>
    <property type="match status" value="1"/>
</dbReference>
<evidence type="ECO:0000256" key="3">
    <source>
        <dbReference type="ARBA" id="ARBA00022519"/>
    </source>
</evidence>
<proteinExistence type="inferred from homology"/>
<keyword evidence="5 7" id="KW-1133">Transmembrane helix</keyword>
<dbReference type="STRING" id="1123501.Wenmar_02927"/>
<evidence type="ECO:0000313" key="9">
    <source>
        <dbReference type="EMBL" id="KIQ68656.1"/>
    </source>
</evidence>
<protein>
    <recommendedName>
        <fullName evidence="7">TRAP transporter large permease protein</fullName>
    </recommendedName>
</protein>
<dbReference type="OrthoDB" id="9790209at2"/>
<name>A0A0D0PB59_9RHOB</name>
<keyword evidence="2" id="KW-1003">Cell membrane</keyword>
<evidence type="ECO:0000256" key="7">
    <source>
        <dbReference type="RuleBase" id="RU369079"/>
    </source>
</evidence>
<evidence type="ECO:0000256" key="2">
    <source>
        <dbReference type="ARBA" id="ARBA00022475"/>
    </source>
</evidence>
<dbReference type="PANTHER" id="PTHR33362:SF5">
    <property type="entry name" value="C4-DICARBOXYLATE TRAP TRANSPORTER LARGE PERMEASE PROTEIN DCTM"/>
    <property type="match status" value="1"/>
</dbReference>
<dbReference type="AlphaFoldDB" id="A0A0D0PB59"/>
<dbReference type="eggNOG" id="COG1593">
    <property type="taxonomic scope" value="Bacteria"/>
</dbReference>
<dbReference type="InterPro" id="IPR004681">
    <property type="entry name" value="TRAP_DctM"/>
</dbReference>
<feature type="transmembrane region" description="Helical" evidence="7">
    <location>
        <begin position="407"/>
        <end position="428"/>
    </location>
</feature>
<comment type="function">
    <text evidence="7">Part of the tripartite ATP-independent periplasmic (TRAP) transport system.</text>
</comment>
<comment type="caution">
    <text evidence="7">Lacks conserved residue(s) required for the propagation of feature annotation.</text>
</comment>
<feature type="transmembrane region" description="Helical" evidence="7">
    <location>
        <begin position="320"/>
        <end position="350"/>
    </location>
</feature>